<feature type="binding site" evidence="9">
    <location>
        <position position="93"/>
    </location>
    <ligand>
        <name>Mg(2+)</name>
        <dbReference type="ChEBI" id="CHEBI:18420"/>
    </ligand>
</feature>
<dbReference type="Pfam" id="PF00586">
    <property type="entry name" value="AIRS"/>
    <property type="match status" value="1"/>
</dbReference>
<proteinExistence type="inferred from homology"/>
<dbReference type="PIRSF" id="PIRSF036407">
    <property type="entry name" value="Selenphspht_syn"/>
    <property type="match status" value="1"/>
</dbReference>
<evidence type="ECO:0000256" key="3">
    <source>
        <dbReference type="ARBA" id="ARBA00022723"/>
    </source>
</evidence>
<feature type="binding site" evidence="9">
    <location>
        <position position="229"/>
    </location>
    <ligand>
        <name>Mg(2+)</name>
        <dbReference type="ChEBI" id="CHEBI:18420"/>
    </ligand>
</feature>
<comment type="similarity">
    <text evidence="1 9">Belongs to the selenophosphate synthase 1 family. Class I subfamily.</text>
</comment>
<dbReference type="PANTHER" id="PTHR10256:SF0">
    <property type="entry name" value="INACTIVE SELENIDE, WATER DIKINASE-LIKE PROTEIN-RELATED"/>
    <property type="match status" value="1"/>
</dbReference>
<keyword evidence="5 9" id="KW-0418">Kinase</keyword>
<feature type="binding site" evidence="9">
    <location>
        <begin position="141"/>
        <end position="143"/>
    </location>
    <ligand>
        <name>ATP</name>
        <dbReference type="ChEBI" id="CHEBI:30616"/>
        <note>ligand shared between dimeric partners</note>
    </ligand>
</feature>
<dbReference type="EMBL" id="CP098736">
    <property type="protein sequence ID" value="USE79824.1"/>
    <property type="molecule type" value="Genomic_DNA"/>
</dbReference>
<feature type="domain" description="PurM-like C-terminal" evidence="11">
    <location>
        <begin position="171"/>
        <end position="344"/>
    </location>
</feature>
<dbReference type="InterPro" id="IPR010918">
    <property type="entry name" value="PurM-like_C_dom"/>
</dbReference>
<feature type="binding site" evidence="9">
    <location>
        <position position="50"/>
    </location>
    <ligand>
        <name>Mg(2+)</name>
        <dbReference type="ChEBI" id="CHEBI:18420"/>
    </ligand>
</feature>
<evidence type="ECO:0000256" key="8">
    <source>
        <dbReference type="ARBA" id="ARBA00023266"/>
    </source>
</evidence>
<evidence type="ECO:0000259" key="10">
    <source>
        <dbReference type="Pfam" id="PF00586"/>
    </source>
</evidence>
<dbReference type="FunFam" id="3.30.1330.10:FF:000003">
    <property type="entry name" value="Selenide, water dikinase"/>
    <property type="match status" value="1"/>
</dbReference>
<evidence type="ECO:0000259" key="11">
    <source>
        <dbReference type="Pfam" id="PF02769"/>
    </source>
</evidence>
<dbReference type="Proteomes" id="UP001056648">
    <property type="component" value="Chromosome 2"/>
</dbReference>
<comment type="function">
    <text evidence="9">Synthesizes selenophosphate from selenide and ATP.</text>
</comment>
<dbReference type="Gene3D" id="3.30.1330.10">
    <property type="entry name" value="PurM-like, N-terminal domain"/>
    <property type="match status" value="1"/>
</dbReference>
<dbReference type="SUPFAM" id="SSF56042">
    <property type="entry name" value="PurM C-terminal domain-like"/>
    <property type="match status" value="1"/>
</dbReference>
<evidence type="ECO:0000256" key="7">
    <source>
        <dbReference type="ARBA" id="ARBA00022842"/>
    </source>
</evidence>
<evidence type="ECO:0000313" key="15">
    <source>
        <dbReference type="Proteomes" id="UP001056648"/>
    </source>
</evidence>
<dbReference type="NCBIfam" id="NF002098">
    <property type="entry name" value="PRK00943.1"/>
    <property type="match status" value="1"/>
</dbReference>
<dbReference type="GO" id="GO:0004756">
    <property type="term" value="F:selenide, water dikinase activity"/>
    <property type="evidence" value="ECO:0007669"/>
    <property type="project" value="UniProtKB-UniRule"/>
</dbReference>
<feature type="domain" description="PurM-like N-terminal" evidence="10">
    <location>
        <begin position="49"/>
        <end position="159"/>
    </location>
</feature>
<gene>
    <name evidence="9 12" type="primary">selD</name>
    <name evidence="12" type="ORF">HLB16_16555</name>
    <name evidence="13" type="ORF">NDR89_24995</name>
</gene>
<dbReference type="GO" id="GO:0016260">
    <property type="term" value="P:selenocysteine biosynthetic process"/>
    <property type="evidence" value="ECO:0007669"/>
    <property type="project" value="InterPro"/>
</dbReference>
<dbReference type="InterPro" id="IPR036676">
    <property type="entry name" value="PurM-like_C_sf"/>
</dbReference>
<feature type="binding site" description="in other chain" evidence="9">
    <location>
        <begin position="47"/>
        <end position="49"/>
    </location>
    <ligand>
        <name>ATP</name>
        <dbReference type="ChEBI" id="CHEBI:30616"/>
        <note>ligand shared between dimeric partners</note>
    </ligand>
</feature>
<name>A0A849BED1_9BURK</name>
<keyword evidence="8 9" id="KW-0711">Selenium</keyword>
<organism evidence="12 14">
    <name type="scientific">Cupriavidus gilardii</name>
    <dbReference type="NCBI Taxonomy" id="82541"/>
    <lineage>
        <taxon>Bacteria</taxon>
        <taxon>Pseudomonadati</taxon>
        <taxon>Pseudomonadota</taxon>
        <taxon>Betaproteobacteria</taxon>
        <taxon>Burkholderiales</taxon>
        <taxon>Burkholderiaceae</taxon>
        <taxon>Cupriavidus</taxon>
    </lineage>
</organism>
<dbReference type="EC" id="2.7.9.3" evidence="9"/>
<dbReference type="PANTHER" id="PTHR10256">
    <property type="entry name" value="SELENIDE, WATER DIKINASE"/>
    <property type="match status" value="1"/>
</dbReference>
<evidence type="ECO:0000256" key="9">
    <source>
        <dbReference type="HAMAP-Rule" id="MF_00625"/>
    </source>
</evidence>
<comment type="cofactor">
    <cofactor evidence="9">
        <name>Mg(2+)</name>
        <dbReference type="ChEBI" id="CHEBI:18420"/>
    </cofactor>
    <text evidence="9">Binds 1 Mg(2+) ion per monomer.</text>
</comment>
<evidence type="ECO:0000256" key="2">
    <source>
        <dbReference type="ARBA" id="ARBA00022679"/>
    </source>
</evidence>
<protein>
    <recommendedName>
        <fullName evidence="9">Selenide, water dikinase</fullName>
        <ecNumber evidence="9">2.7.9.3</ecNumber>
    </recommendedName>
    <alternativeName>
        <fullName evidence="9">Selenium donor protein</fullName>
    </alternativeName>
    <alternativeName>
        <fullName evidence="9">Selenophosphate synthase</fullName>
    </alternativeName>
</protein>
<evidence type="ECO:0000256" key="1">
    <source>
        <dbReference type="ARBA" id="ARBA00008026"/>
    </source>
</evidence>
<keyword evidence="3 9" id="KW-0479">Metal-binding</keyword>
<keyword evidence="7 9" id="KW-0460">Magnesium</keyword>
<dbReference type="InterPro" id="IPR023061">
    <property type="entry name" value="SelD_I"/>
</dbReference>
<dbReference type="GO" id="GO:0000287">
    <property type="term" value="F:magnesium ion binding"/>
    <property type="evidence" value="ECO:0007669"/>
    <property type="project" value="UniProtKB-UniRule"/>
</dbReference>
<dbReference type="InterPro" id="IPR004536">
    <property type="entry name" value="SPS/SelD"/>
</dbReference>
<keyword evidence="2 9" id="KW-0808">Transferase</keyword>
<dbReference type="FunFam" id="3.90.650.10:FF:000004">
    <property type="entry name" value="Selenide, water dikinase"/>
    <property type="match status" value="1"/>
</dbReference>
<feature type="binding site" description="in other chain" evidence="9">
    <location>
        <position position="93"/>
    </location>
    <ligand>
        <name>ATP</name>
        <dbReference type="ChEBI" id="CHEBI:30616"/>
        <note>ligand shared between dimeric partners</note>
    </ligand>
</feature>
<dbReference type="InterPro" id="IPR016188">
    <property type="entry name" value="PurM-like_N"/>
</dbReference>
<dbReference type="GO" id="GO:0005737">
    <property type="term" value="C:cytoplasm"/>
    <property type="evidence" value="ECO:0007669"/>
    <property type="project" value="TreeGrafter"/>
</dbReference>
<evidence type="ECO:0000256" key="6">
    <source>
        <dbReference type="ARBA" id="ARBA00022840"/>
    </source>
</evidence>
<keyword evidence="15" id="KW-1185">Reference proteome</keyword>
<sequence length="354" mass="37251">MPEPIRLTQYSHGAGCGCKISPQVLDVILAGSGPQHLDPRLWVGNASRDDAAVYAIDGSDDGRAVVSTTDFFMPVVDDPFDFGRIAATNAISDVYAMGGDPLLAIAILGWPVNVLPPEIAREVVAGGRRACDEAGIALAGGHSIDAPEPIFGLAVTGMVERAHLKRNDTARAGCRLYLTKPLGIGVLTTAGKQGKLRDEHSRLATDWMCRLNRPGSRFGRLDAVRAMTDVTGFGLLGHLVEMADGSGLSAQLDHAAVPLLPGVREYVAAGCVPGGTQRNFASYGHRIGCVHGELDAEWRAILCDPQTSGGLLVAVEPAGEQEFLAAAAECGLALECIGEMTERDAHADRAVVVR</sequence>
<evidence type="ECO:0000256" key="4">
    <source>
        <dbReference type="ARBA" id="ARBA00022741"/>
    </source>
</evidence>
<accession>A0A849BED1</accession>
<evidence type="ECO:0000313" key="14">
    <source>
        <dbReference type="Proteomes" id="UP000542973"/>
    </source>
</evidence>
<evidence type="ECO:0000313" key="12">
    <source>
        <dbReference type="EMBL" id="NNH12484.1"/>
    </source>
</evidence>
<reference evidence="12 14" key="1">
    <citation type="submission" date="2020-05" db="EMBL/GenBank/DDBJ databases">
        <title>MicrobeNet Type strains.</title>
        <authorList>
            <person name="Nicholson A.C."/>
        </authorList>
    </citation>
    <scope>NUCLEOTIDE SEQUENCE [LARGE SCALE GENOMIC DNA]</scope>
    <source>
        <strain evidence="12 14">ATCC 700815</strain>
    </source>
</reference>
<dbReference type="EMBL" id="JABEMD010000028">
    <property type="protein sequence ID" value="NNH12484.1"/>
    <property type="molecule type" value="Genomic_DNA"/>
</dbReference>
<dbReference type="NCBIfam" id="TIGR00476">
    <property type="entry name" value="selD"/>
    <property type="match status" value="1"/>
</dbReference>
<dbReference type="InterPro" id="IPR036921">
    <property type="entry name" value="PurM-like_N_sf"/>
</dbReference>
<dbReference type="Proteomes" id="UP000542973">
    <property type="component" value="Unassembled WGS sequence"/>
</dbReference>
<dbReference type="RefSeq" id="WP_151023108.1">
    <property type="nucleotide sequence ID" value="NZ_BAAAEB010000018.1"/>
</dbReference>
<reference evidence="13" key="2">
    <citation type="submission" date="2022-06" db="EMBL/GenBank/DDBJ databases">
        <title>Complete genome sequence and characterization of Cupriavidus gilardii QJ1 isolated from contaminating cells.</title>
        <authorList>
            <person name="Qi J."/>
        </authorList>
    </citation>
    <scope>NUCLEOTIDE SEQUENCE</scope>
    <source>
        <strain evidence="13">QJ1</strain>
    </source>
</reference>
<dbReference type="AlphaFoldDB" id="A0A849BED1"/>
<feature type="binding site" description="in other chain" evidence="9">
    <location>
        <position position="19"/>
    </location>
    <ligand>
        <name>ATP</name>
        <dbReference type="ChEBI" id="CHEBI:30616"/>
        <note>ligand shared between dimeric partners</note>
    </ligand>
</feature>
<dbReference type="HAMAP" id="MF_00625">
    <property type="entry name" value="SelD"/>
    <property type="match status" value="1"/>
</dbReference>
<dbReference type="GO" id="GO:0005524">
    <property type="term" value="F:ATP binding"/>
    <property type="evidence" value="ECO:0007669"/>
    <property type="project" value="UniProtKB-UniRule"/>
</dbReference>
<keyword evidence="4 9" id="KW-0547">Nucleotide-binding</keyword>
<comment type="subunit">
    <text evidence="9">Homodimer.</text>
</comment>
<dbReference type="Pfam" id="PF02769">
    <property type="entry name" value="AIRS_C"/>
    <property type="match status" value="1"/>
</dbReference>
<feature type="active site" evidence="9">
    <location>
        <position position="16"/>
    </location>
</feature>
<dbReference type="PROSITE" id="PS51257">
    <property type="entry name" value="PROKAR_LIPOPROTEIN"/>
    <property type="match status" value="1"/>
</dbReference>
<evidence type="ECO:0000256" key="5">
    <source>
        <dbReference type="ARBA" id="ARBA00022777"/>
    </source>
</evidence>
<comment type="catalytic activity">
    <reaction evidence="9">
        <text>hydrogenselenide + ATP + H2O = selenophosphate + AMP + phosphate + 2 H(+)</text>
        <dbReference type="Rhea" id="RHEA:18737"/>
        <dbReference type="ChEBI" id="CHEBI:15377"/>
        <dbReference type="ChEBI" id="CHEBI:15378"/>
        <dbReference type="ChEBI" id="CHEBI:16144"/>
        <dbReference type="ChEBI" id="CHEBI:29317"/>
        <dbReference type="ChEBI" id="CHEBI:30616"/>
        <dbReference type="ChEBI" id="CHEBI:43474"/>
        <dbReference type="ChEBI" id="CHEBI:456215"/>
        <dbReference type="EC" id="2.7.9.3"/>
    </reaction>
</comment>
<dbReference type="SUPFAM" id="SSF55326">
    <property type="entry name" value="PurM N-terminal domain-like"/>
    <property type="match status" value="1"/>
</dbReference>
<feature type="site" description="Important for catalytic activity" evidence="9">
    <location>
        <position position="19"/>
    </location>
</feature>
<dbReference type="Gene3D" id="3.90.650.10">
    <property type="entry name" value="PurM-like C-terminal domain"/>
    <property type="match status" value="1"/>
</dbReference>
<feature type="binding site" description="in other chain" evidence="9">
    <location>
        <position position="70"/>
    </location>
    <ligand>
        <name>ATP</name>
        <dbReference type="ChEBI" id="CHEBI:30616"/>
        <note>ligand shared between dimeric partners</note>
    </ligand>
</feature>
<dbReference type="CDD" id="cd02195">
    <property type="entry name" value="SelD"/>
    <property type="match status" value="1"/>
</dbReference>
<keyword evidence="6 9" id="KW-0067">ATP-binding</keyword>
<evidence type="ECO:0000313" key="13">
    <source>
        <dbReference type="EMBL" id="USE79824.1"/>
    </source>
</evidence>